<comment type="caution">
    <text evidence="1">The sequence shown here is derived from an EMBL/GenBank/DDBJ whole genome shotgun (WGS) entry which is preliminary data.</text>
</comment>
<accession>A0ABX2L634</accession>
<sequence length="61" mass="6943">MPLDDRRDDLLVAVALTEFSVHYETVDPDLSRRAWQLAADRLLEYDVGPRDVDEALEIGAE</sequence>
<dbReference type="Proteomes" id="UP001016761">
    <property type="component" value="Unassembled WGS sequence"/>
</dbReference>
<name>A0ABX2L634_9EURY</name>
<reference evidence="1 2" key="1">
    <citation type="submission" date="2020-06" db="EMBL/GenBank/DDBJ databases">
        <title>Haloterrigena sp. nov., an extremely halophilic archaeon isolated from a saline sediment.</title>
        <authorList>
            <person name="Liu B.-B."/>
        </authorList>
    </citation>
    <scope>NUCLEOTIDE SEQUENCE [LARGE SCALE GENOMIC DNA]</scope>
    <source>
        <strain evidence="1 2">SYSU A558-1</strain>
    </source>
</reference>
<protein>
    <submittedName>
        <fullName evidence="1">Uncharacterized protein</fullName>
    </submittedName>
</protein>
<keyword evidence="2" id="KW-1185">Reference proteome</keyword>
<proteinExistence type="predicted"/>
<dbReference type="RefSeq" id="WP_174679712.1">
    <property type="nucleotide sequence ID" value="NZ_JABUQZ010000001.1"/>
</dbReference>
<gene>
    <name evidence="1" type="ORF">HTZ84_05270</name>
</gene>
<evidence type="ECO:0000313" key="2">
    <source>
        <dbReference type="Proteomes" id="UP001016761"/>
    </source>
</evidence>
<evidence type="ECO:0000313" key="1">
    <source>
        <dbReference type="EMBL" id="NUC71724.1"/>
    </source>
</evidence>
<dbReference type="EMBL" id="JABUQZ010000001">
    <property type="protein sequence ID" value="NUC71724.1"/>
    <property type="molecule type" value="Genomic_DNA"/>
</dbReference>
<organism evidence="1 2">
    <name type="scientific">Haloterrigena gelatinilytica</name>
    <dbReference type="NCBI Taxonomy" id="2741724"/>
    <lineage>
        <taxon>Archaea</taxon>
        <taxon>Methanobacteriati</taxon>
        <taxon>Methanobacteriota</taxon>
        <taxon>Stenosarchaea group</taxon>
        <taxon>Halobacteria</taxon>
        <taxon>Halobacteriales</taxon>
        <taxon>Natrialbaceae</taxon>
        <taxon>Haloterrigena</taxon>
    </lineage>
</organism>